<comment type="subcellular location">
    <subcellularLocation>
        <location evidence="1 11">Endoplasmic reticulum membrane</location>
        <topology evidence="1 11">Single-pass membrane protein</topology>
    </subcellularLocation>
    <subcellularLocation>
        <location evidence="2">Nucleus membrane</location>
        <topology evidence="2">Single-pass membrane protein</topology>
    </subcellularLocation>
</comment>
<dbReference type="PANTHER" id="PTHR12154:SF4">
    <property type="entry name" value="UDP-N-ACETYLGLUCOSAMINE TRANSFERASE SUBUNIT ALG14 HOMOLOG"/>
    <property type="match status" value="1"/>
</dbReference>
<evidence type="ECO:0000256" key="6">
    <source>
        <dbReference type="ARBA" id="ARBA00022692"/>
    </source>
</evidence>
<evidence type="ECO:0000256" key="4">
    <source>
        <dbReference type="ARBA" id="ARBA00011335"/>
    </source>
</evidence>
<name>A0A3N4M054_9PEZI</name>
<evidence type="ECO:0000256" key="5">
    <source>
        <dbReference type="ARBA" id="ARBA00017467"/>
    </source>
</evidence>
<dbReference type="PANTHER" id="PTHR12154">
    <property type="entry name" value="GLYCOSYL TRANSFERASE-RELATED"/>
    <property type="match status" value="1"/>
</dbReference>
<evidence type="ECO:0000256" key="7">
    <source>
        <dbReference type="ARBA" id="ARBA00022824"/>
    </source>
</evidence>
<dbReference type="Pfam" id="PF08660">
    <property type="entry name" value="Alg14"/>
    <property type="match status" value="1"/>
</dbReference>
<evidence type="ECO:0000256" key="11">
    <source>
        <dbReference type="RuleBase" id="RU362127"/>
    </source>
</evidence>
<dbReference type="STRING" id="1051890.A0A3N4M054"/>
<dbReference type="EMBL" id="ML121529">
    <property type="protein sequence ID" value="RPB28554.1"/>
    <property type="molecule type" value="Genomic_DNA"/>
</dbReference>
<evidence type="ECO:0000313" key="13">
    <source>
        <dbReference type="Proteomes" id="UP000267821"/>
    </source>
</evidence>
<evidence type="ECO:0000256" key="2">
    <source>
        <dbReference type="ARBA" id="ARBA00004590"/>
    </source>
</evidence>
<keyword evidence="9" id="KW-0472">Membrane</keyword>
<dbReference type="Proteomes" id="UP000267821">
    <property type="component" value="Unassembled WGS sequence"/>
</dbReference>
<evidence type="ECO:0000256" key="9">
    <source>
        <dbReference type="ARBA" id="ARBA00023136"/>
    </source>
</evidence>
<dbReference type="AlphaFoldDB" id="A0A3N4M054"/>
<dbReference type="FunCoup" id="A0A3N4M054">
    <property type="interactions" value="292"/>
</dbReference>
<dbReference type="InParanoid" id="A0A3N4M054"/>
<accession>A0A3N4M054</accession>
<reference evidence="12 13" key="1">
    <citation type="journal article" date="2018" name="Nat. Ecol. Evol.">
        <title>Pezizomycetes genomes reveal the molecular basis of ectomycorrhizal truffle lifestyle.</title>
        <authorList>
            <person name="Murat C."/>
            <person name="Payen T."/>
            <person name="Noel B."/>
            <person name="Kuo A."/>
            <person name="Morin E."/>
            <person name="Chen J."/>
            <person name="Kohler A."/>
            <person name="Krizsan K."/>
            <person name="Balestrini R."/>
            <person name="Da Silva C."/>
            <person name="Montanini B."/>
            <person name="Hainaut M."/>
            <person name="Levati E."/>
            <person name="Barry K.W."/>
            <person name="Belfiori B."/>
            <person name="Cichocki N."/>
            <person name="Clum A."/>
            <person name="Dockter R.B."/>
            <person name="Fauchery L."/>
            <person name="Guy J."/>
            <person name="Iotti M."/>
            <person name="Le Tacon F."/>
            <person name="Lindquist E.A."/>
            <person name="Lipzen A."/>
            <person name="Malagnac F."/>
            <person name="Mello A."/>
            <person name="Molinier V."/>
            <person name="Miyauchi S."/>
            <person name="Poulain J."/>
            <person name="Riccioni C."/>
            <person name="Rubini A."/>
            <person name="Sitrit Y."/>
            <person name="Splivallo R."/>
            <person name="Traeger S."/>
            <person name="Wang M."/>
            <person name="Zifcakova L."/>
            <person name="Wipf D."/>
            <person name="Zambonelli A."/>
            <person name="Paolocci F."/>
            <person name="Nowrousian M."/>
            <person name="Ottonello S."/>
            <person name="Baldrian P."/>
            <person name="Spatafora J.W."/>
            <person name="Henrissat B."/>
            <person name="Nagy L.G."/>
            <person name="Aury J.M."/>
            <person name="Wincker P."/>
            <person name="Grigoriev I.V."/>
            <person name="Bonfante P."/>
            <person name="Martin F.M."/>
        </authorList>
    </citation>
    <scope>NUCLEOTIDE SEQUENCE [LARGE SCALE GENOMIC DNA]</scope>
    <source>
        <strain evidence="12 13">ATCC MYA-4762</strain>
    </source>
</reference>
<keyword evidence="8" id="KW-1133">Transmembrane helix</keyword>
<evidence type="ECO:0000256" key="8">
    <source>
        <dbReference type="ARBA" id="ARBA00022989"/>
    </source>
</evidence>
<proteinExistence type="inferred from homology"/>
<evidence type="ECO:0000256" key="3">
    <source>
        <dbReference type="ARBA" id="ARBA00009731"/>
    </source>
</evidence>
<keyword evidence="13" id="KW-1185">Reference proteome</keyword>
<sequence length="222" mass="24365">MFNFIIALATLIVLSFLAFLRLLSILPSTNPPPPPPPRPPKSHTHLLAVLGSGGHTSEALLLLSSLNPSKLSYRTYIVSSGDSLSAQKALDFELTRASSRESFTIKEIPRARKIGQSWLSTPASCLRCFLSCLVAVGGGGRGGVVDVVVCNGPGSAVMVVGACLWYKFWGAKTRTIYVESFARVKSLSLSGRILYWLVDRFIVQWPRLKERYKRAEYHGILV</sequence>
<dbReference type="OrthoDB" id="17098at2759"/>
<dbReference type="Gene3D" id="3.40.50.2000">
    <property type="entry name" value="Glycogen Phosphorylase B"/>
    <property type="match status" value="1"/>
</dbReference>
<keyword evidence="7 11" id="KW-0256">Endoplasmic reticulum</keyword>
<dbReference type="GO" id="GO:0031965">
    <property type="term" value="C:nuclear membrane"/>
    <property type="evidence" value="ECO:0007669"/>
    <property type="project" value="UniProtKB-SubCell"/>
</dbReference>
<evidence type="ECO:0000256" key="10">
    <source>
        <dbReference type="ARBA" id="ARBA00032062"/>
    </source>
</evidence>
<keyword evidence="6" id="KW-0812">Transmembrane</keyword>
<comment type="subunit">
    <text evidence="4 11">Heterodimer with ALG13 to form a functional enzyme.</text>
</comment>
<comment type="function">
    <text evidence="11">Involved in protein N-glycosylation. Essential for the second step of the dolichol-linked oligosaccharide pathway. Anchors the catalytic subunit ALG13 to the ER.</text>
</comment>
<comment type="similarity">
    <text evidence="3 11">Belongs to the ALG14 family.</text>
</comment>
<dbReference type="InterPro" id="IPR013969">
    <property type="entry name" value="Oligosacch_biosynth_Alg14"/>
</dbReference>
<dbReference type="GO" id="GO:0006488">
    <property type="term" value="P:dolichol-linked oligosaccharide biosynthetic process"/>
    <property type="evidence" value="ECO:0007669"/>
    <property type="project" value="InterPro"/>
</dbReference>
<evidence type="ECO:0000313" key="12">
    <source>
        <dbReference type="EMBL" id="RPB28554.1"/>
    </source>
</evidence>
<dbReference type="GO" id="GO:0043541">
    <property type="term" value="C:UDP-N-acetylglucosamine transferase complex"/>
    <property type="evidence" value="ECO:0007669"/>
    <property type="project" value="TreeGrafter"/>
</dbReference>
<evidence type="ECO:0000256" key="1">
    <source>
        <dbReference type="ARBA" id="ARBA00004389"/>
    </source>
</evidence>
<organism evidence="12 13">
    <name type="scientific">Terfezia boudieri ATCC MYA-4762</name>
    <dbReference type="NCBI Taxonomy" id="1051890"/>
    <lineage>
        <taxon>Eukaryota</taxon>
        <taxon>Fungi</taxon>
        <taxon>Dikarya</taxon>
        <taxon>Ascomycota</taxon>
        <taxon>Pezizomycotina</taxon>
        <taxon>Pezizomycetes</taxon>
        <taxon>Pezizales</taxon>
        <taxon>Pezizaceae</taxon>
        <taxon>Terfezia</taxon>
    </lineage>
</organism>
<gene>
    <name evidence="11" type="primary">ALG14</name>
    <name evidence="12" type="ORF">L211DRAFT_777480</name>
</gene>
<dbReference type="GO" id="GO:0004577">
    <property type="term" value="F:N-acetylglucosaminyldiphosphodolichol N-acetylglucosaminyltransferase activity"/>
    <property type="evidence" value="ECO:0007669"/>
    <property type="project" value="TreeGrafter"/>
</dbReference>
<protein>
    <recommendedName>
        <fullName evidence="5 11">UDP-N-acetylglucosamine transferase subunit ALG14</fullName>
    </recommendedName>
    <alternativeName>
        <fullName evidence="10 11">Asparagine-linked glycosylation protein 14</fullName>
    </alternativeName>
</protein>